<gene>
    <name evidence="3" type="ORF">KACHI17_16250</name>
</gene>
<dbReference type="Pfam" id="PF11127">
    <property type="entry name" value="YgaP-like_TM"/>
    <property type="match status" value="1"/>
</dbReference>
<keyword evidence="1" id="KW-0812">Transmembrane</keyword>
<evidence type="ECO:0000259" key="2">
    <source>
        <dbReference type="Pfam" id="PF11127"/>
    </source>
</evidence>
<feature type="transmembrane region" description="Helical" evidence="1">
    <location>
        <begin position="76"/>
        <end position="99"/>
    </location>
</feature>
<feature type="domain" description="Inner membrane protein YgaP-like transmembrane" evidence="2">
    <location>
        <begin position="41"/>
        <end position="106"/>
    </location>
</feature>
<proteinExistence type="predicted"/>
<evidence type="ECO:0000313" key="3">
    <source>
        <dbReference type="EMBL" id="BFG70744.1"/>
    </source>
</evidence>
<reference evidence="3" key="1">
    <citation type="submission" date="2024-02" db="EMBL/GenBank/DDBJ databases">
        <title>Sediminibacterium planktonica sp. nov. and Sediminibacterium longus sp. nov., isolated from surface lake and river water.</title>
        <authorList>
            <person name="Watanabe K."/>
            <person name="Takemine S."/>
            <person name="Ishii Y."/>
            <person name="Ogata Y."/>
            <person name="Shindo C."/>
            <person name="Suda W."/>
        </authorList>
    </citation>
    <scope>NUCLEOTIDE SEQUENCE</scope>
    <source>
        <strain evidence="3">KACHI17</strain>
    </source>
</reference>
<accession>A0AAT9GJB2</accession>
<dbReference type="InterPro" id="IPR021309">
    <property type="entry name" value="YgaP-like_TM"/>
</dbReference>
<sequence>MSTLYYEIKMAAIGVGLCDMCDVGMADRMAYSISLTKHFYMKANMGSADRIIRVILAIFFAVLYFTGTVTGTWGTVLVVLGGIFLATSVISFCPLYTLVGLNTCKK</sequence>
<keyword evidence="1" id="KW-1133">Transmembrane helix</keyword>
<protein>
    <recommendedName>
        <fullName evidence="2">Inner membrane protein YgaP-like transmembrane domain-containing protein</fullName>
    </recommendedName>
</protein>
<keyword evidence="1" id="KW-0472">Membrane</keyword>
<organism evidence="3">
    <name type="scientific">Sediminibacterium sp. KACHI17</name>
    <dbReference type="NCBI Taxonomy" id="1751071"/>
    <lineage>
        <taxon>Bacteria</taxon>
        <taxon>Pseudomonadati</taxon>
        <taxon>Bacteroidota</taxon>
        <taxon>Chitinophagia</taxon>
        <taxon>Chitinophagales</taxon>
        <taxon>Chitinophagaceae</taxon>
        <taxon>Sediminibacterium</taxon>
    </lineage>
</organism>
<evidence type="ECO:0000256" key="1">
    <source>
        <dbReference type="SAM" id="Phobius"/>
    </source>
</evidence>
<feature type="transmembrane region" description="Helical" evidence="1">
    <location>
        <begin position="51"/>
        <end position="70"/>
    </location>
</feature>
<dbReference type="EMBL" id="AP029612">
    <property type="protein sequence ID" value="BFG70744.1"/>
    <property type="molecule type" value="Genomic_DNA"/>
</dbReference>
<dbReference type="AlphaFoldDB" id="A0AAT9GJB2"/>
<name>A0AAT9GJB2_9BACT</name>